<organism evidence="1 2">
    <name type="scientific">Hohenbuehelia grisea</name>
    <dbReference type="NCBI Taxonomy" id="104357"/>
    <lineage>
        <taxon>Eukaryota</taxon>
        <taxon>Fungi</taxon>
        <taxon>Dikarya</taxon>
        <taxon>Basidiomycota</taxon>
        <taxon>Agaricomycotina</taxon>
        <taxon>Agaricomycetes</taxon>
        <taxon>Agaricomycetidae</taxon>
        <taxon>Agaricales</taxon>
        <taxon>Pleurotineae</taxon>
        <taxon>Pleurotaceae</taxon>
        <taxon>Hohenbuehelia</taxon>
    </lineage>
</organism>
<gene>
    <name evidence="1" type="ORF">HGRIS_006792</name>
</gene>
<proteinExistence type="predicted"/>
<keyword evidence="2" id="KW-1185">Reference proteome</keyword>
<name>A0ABR3JA12_9AGAR</name>
<reference evidence="2" key="1">
    <citation type="submission" date="2024-06" db="EMBL/GenBank/DDBJ databases">
        <title>Multi-omics analyses provide insights into the biosynthesis of the anticancer antibiotic pleurotin in Hohenbuehelia grisea.</title>
        <authorList>
            <person name="Weaver J.A."/>
            <person name="Alberti F."/>
        </authorList>
    </citation>
    <scope>NUCLEOTIDE SEQUENCE [LARGE SCALE GENOMIC DNA]</scope>
    <source>
        <strain evidence="2">T-177</strain>
    </source>
</reference>
<protein>
    <submittedName>
        <fullName evidence="1">Uncharacterized protein</fullName>
    </submittedName>
</protein>
<sequence>MGTYGQCSGIAEAWISQKVVLEVCDTVTTRDPISNARFGFHSLGSLEAPNGGTWFDCEKRCWARVSLAELTHVLAIVLRRRDHVKTAKGVVRSRKSLTAAVAGETIVR</sequence>
<evidence type="ECO:0000313" key="1">
    <source>
        <dbReference type="EMBL" id="KAL0952533.1"/>
    </source>
</evidence>
<dbReference type="EMBL" id="JASNQZ010000010">
    <property type="protein sequence ID" value="KAL0952533.1"/>
    <property type="molecule type" value="Genomic_DNA"/>
</dbReference>
<comment type="caution">
    <text evidence="1">The sequence shown here is derived from an EMBL/GenBank/DDBJ whole genome shotgun (WGS) entry which is preliminary data.</text>
</comment>
<accession>A0ABR3JA12</accession>
<evidence type="ECO:0000313" key="2">
    <source>
        <dbReference type="Proteomes" id="UP001556367"/>
    </source>
</evidence>
<dbReference type="Proteomes" id="UP001556367">
    <property type="component" value="Unassembled WGS sequence"/>
</dbReference>